<dbReference type="AlphaFoldDB" id="A0A645HTI8"/>
<organism evidence="1">
    <name type="scientific">bioreactor metagenome</name>
    <dbReference type="NCBI Taxonomy" id="1076179"/>
    <lineage>
        <taxon>unclassified sequences</taxon>
        <taxon>metagenomes</taxon>
        <taxon>ecological metagenomes</taxon>
    </lineage>
</organism>
<sequence length="129" mass="14607">MRQAIRQIFTDNKNLVKLFHINHGKLLHNLIVVFECHEVGRLAADIDKQRERRHIVKRLNATFRRGHSRVLLGARNAVEGGVLGALINQRETRDGFVTGHRSNARVHKHIVVFGNVVVPLGGHKHIALT</sequence>
<name>A0A645HTI8_9ZZZZ</name>
<comment type="caution">
    <text evidence="1">The sequence shown here is derived from an EMBL/GenBank/DDBJ whole genome shotgun (WGS) entry which is preliminary data.</text>
</comment>
<evidence type="ECO:0000313" key="1">
    <source>
        <dbReference type="EMBL" id="MPN41519.1"/>
    </source>
</evidence>
<dbReference type="EMBL" id="VSSQ01098626">
    <property type="protein sequence ID" value="MPN41519.1"/>
    <property type="molecule type" value="Genomic_DNA"/>
</dbReference>
<gene>
    <name evidence="1" type="ORF">SDC9_189071</name>
</gene>
<reference evidence="1" key="1">
    <citation type="submission" date="2019-08" db="EMBL/GenBank/DDBJ databases">
        <authorList>
            <person name="Kucharzyk K."/>
            <person name="Murdoch R.W."/>
            <person name="Higgins S."/>
            <person name="Loffler F."/>
        </authorList>
    </citation>
    <scope>NUCLEOTIDE SEQUENCE</scope>
</reference>
<protein>
    <submittedName>
        <fullName evidence="1">Uncharacterized protein</fullName>
    </submittedName>
</protein>
<proteinExistence type="predicted"/>
<accession>A0A645HTI8</accession>